<proteinExistence type="predicted"/>
<evidence type="ECO:0000313" key="3">
    <source>
        <dbReference type="Proteomes" id="UP000275846"/>
    </source>
</evidence>
<organism evidence="4">
    <name type="scientific">Schistocephalus solidus</name>
    <name type="common">Tapeworm</name>
    <dbReference type="NCBI Taxonomy" id="70667"/>
    <lineage>
        <taxon>Eukaryota</taxon>
        <taxon>Metazoa</taxon>
        <taxon>Spiralia</taxon>
        <taxon>Lophotrochozoa</taxon>
        <taxon>Platyhelminthes</taxon>
        <taxon>Cestoda</taxon>
        <taxon>Eucestoda</taxon>
        <taxon>Diphyllobothriidea</taxon>
        <taxon>Diphyllobothriidae</taxon>
        <taxon>Schistocephalus</taxon>
    </lineage>
</organism>
<reference evidence="4" key="1">
    <citation type="submission" date="2016-06" db="UniProtKB">
        <authorList>
            <consortium name="WormBaseParasite"/>
        </authorList>
    </citation>
    <scope>IDENTIFICATION</scope>
</reference>
<evidence type="ECO:0000313" key="4">
    <source>
        <dbReference type="WBParaSite" id="SSLN_0000054701-mRNA-1"/>
    </source>
</evidence>
<evidence type="ECO:0000313" key="2">
    <source>
        <dbReference type="EMBL" id="VDL85741.1"/>
    </source>
</evidence>
<sequence length="287" mass="30813">MGGAAMGSVTGSPNFSMASPDRGGMARDNTTAMAGLQQLLIAAAAGGMSQEQIASAALALGLGRDVTGGGPRFSGMADSINSGDRYAGRGVNGSSKGGPPAHHDPYPRRPPRGDYNGQQQSMPSNSASDVGSHRGFSRHRLGTSGGSRPAPRHHMTGDQRSDSSRMYMKRVALCNAGCVTLHIRVFPPEFPLSKYAAIVAAAFEDRFLIPFLSHSPLTPFASGRVQLVEVPFEFCVLFLHLHAFLHASYVYIFYSLSSLMFLLPVLCRHEFCCSFTVPRVFSRVRDD</sequence>
<dbReference type="EMBL" id="UYSU01000397">
    <property type="protein sequence ID" value="VDL85741.1"/>
    <property type="molecule type" value="Genomic_DNA"/>
</dbReference>
<dbReference type="Proteomes" id="UP000275846">
    <property type="component" value="Unassembled WGS sequence"/>
</dbReference>
<gene>
    <name evidence="2" type="ORF">SSLN_LOCUS523</name>
</gene>
<dbReference type="AlphaFoldDB" id="A0A183S8H5"/>
<feature type="compositionally biased region" description="Polar residues" evidence="1">
    <location>
        <begin position="116"/>
        <end position="129"/>
    </location>
</feature>
<evidence type="ECO:0000256" key="1">
    <source>
        <dbReference type="SAM" id="MobiDB-lite"/>
    </source>
</evidence>
<dbReference type="STRING" id="70667.A0A183S8H5"/>
<name>A0A183S8H5_SCHSO</name>
<protein>
    <submittedName>
        <fullName evidence="4">UBX domain-containing protein</fullName>
    </submittedName>
</protein>
<keyword evidence="3" id="KW-1185">Reference proteome</keyword>
<accession>A0A183S8H5</accession>
<dbReference type="WBParaSite" id="SSLN_0000054701-mRNA-1">
    <property type="protein sequence ID" value="SSLN_0000054701-mRNA-1"/>
    <property type="gene ID" value="SSLN_0000054701"/>
</dbReference>
<feature type="region of interest" description="Disordered" evidence="1">
    <location>
        <begin position="73"/>
        <end position="163"/>
    </location>
</feature>
<reference evidence="2 3" key="2">
    <citation type="submission" date="2018-11" db="EMBL/GenBank/DDBJ databases">
        <authorList>
            <consortium name="Pathogen Informatics"/>
        </authorList>
    </citation>
    <scope>NUCLEOTIDE SEQUENCE [LARGE SCALE GENOMIC DNA]</scope>
    <source>
        <strain evidence="2 3">NST_G2</strain>
    </source>
</reference>
<feature type="region of interest" description="Disordered" evidence="1">
    <location>
        <begin position="1"/>
        <end position="28"/>
    </location>
</feature>